<accession>A0A9J6EXA2</accession>
<comment type="caution">
    <text evidence="2">The sequence shown here is derived from an EMBL/GenBank/DDBJ whole genome shotgun (WGS) entry which is preliminary data.</text>
</comment>
<evidence type="ECO:0000256" key="1">
    <source>
        <dbReference type="SAM" id="MobiDB-lite"/>
    </source>
</evidence>
<name>A0A9J6EXA2_RHIMP</name>
<proteinExistence type="predicted"/>
<keyword evidence="3" id="KW-1185">Reference proteome</keyword>
<feature type="compositionally biased region" description="Basic and acidic residues" evidence="1">
    <location>
        <begin position="347"/>
        <end position="360"/>
    </location>
</feature>
<feature type="compositionally biased region" description="Basic and acidic residues" evidence="1">
    <location>
        <begin position="300"/>
        <end position="311"/>
    </location>
</feature>
<dbReference type="EMBL" id="JABSTU010000001">
    <property type="protein sequence ID" value="KAH8039046.1"/>
    <property type="molecule type" value="Genomic_DNA"/>
</dbReference>
<feature type="compositionally biased region" description="Basic and acidic residues" evidence="1">
    <location>
        <begin position="33"/>
        <end position="43"/>
    </location>
</feature>
<feature type="region of interest" description="Disordered" evidence="1">
    <location>
        <begin position="141"/>
        <end position="434"/>
    </location>
</feature>
<feature type="region of interest" description="Disordered" evidence="1">
    <location>
        <begin position="32"/>
        <end position="73"/>
    </location>
</feature>
<evidence type="ECO:0000313" key="3">
    <source>
        <dbReference type="Proteomes" id="UP000821866"/>
    </source>
</evidence>
<protein>
    <submittedName>
        <fullName evidence="2">Uncharacterized protein</fullName>
    </submittedName>
</protein>
<dbReference type="Proteomes" id="UP000821866">
    <property type="component" value="Chromosome 1"/>
</dbReference>
<reference evidence="2" key="1">
    <citation type="journal article" date="2020" name="Cell">
        <title>Large-Scale Comparative Analyses of Tick Genomes Elucidate Their Genetic Diversity and Vector Capacities.</title>
        <authorList>
            <consortium name="Tick Genome and Microbiome Consortium (TIGMIC)"/>
            <person name="Jia N."/>
            <person name="Wang J."/>
            <person name="Shi W."/>
            <person name="Du L."/>
            <person name="Sun Y."/>
            <person name="Zhan W."/>
            <person name="Jiang J.F."/>
            <person name="Wang Q."/>
            <person name="Zhang B."/>
            <person name="Ji P."/>
            <person name="Bell-Sakyi L."/>
            <person name="Cui X.M."/>
            <person name="Yuan T.T."/>
            <person name="Jiang B.G."/>
            <person name="Yang W.F."/>
            <person name="Lam T.T."/>
            <person name="Chang Q.C."/>
            <person name="Ding S.J."/>
            <person name="Wang X.J."/>
            <person name="Zhu J.G."/>
            <person name="Ruan X.D."/>
            <person name="Zhao L."/>
            <person name="Wei J.T."/>
            <person name="Ye R.Z."/>
            <person name="Que T.C."/>
            <person name="Du C.H."/>
            <person name="Zhou Y.H."/>
            <person name="Cheng J.X."/>
            <person name="Dai P.F."/>
            <person name="Guo W.B."/>
            <person name="Han X.H."/>
            <person name="Huang E.J."/>
            <person name="Li L.F."/>
            <person name="Wei W."/>
            <person name="Gao Y.C."/>
            <person name="Liu J.Z."/>
            <person name="Shao H.Z."/>
            <person name="Wang X."/>
            <person name="Wang C.C."/>
            <person name="Yang T.C."/>
            <person name="Huo Q.B."/>
            <person name="Li W."/>
            <person name="Chen H.Y."/>
            <person name="Chen S.E."/>
            <person name="Zhou L.G."/>
            <person name="Ni X.B."/>
            <person name="Tian J.H."/>
            <person name="Sheng Y."/>
            <person name="Liu T."/>
            <person name="Pan Y.S."/>
            <person name="Xia L.Y."/>
            <person name="Li J."/>
            <person name="Zhao F."/>
            <person name="Cao W.C."/>
        </authorList>
    </citation>
    <scope>NUCLEOTIDE SEQUENCE</scope>
    <source>
        <strain evidence="2">Rmic-2018</strain>
    </source>
</reference>
<gene>
    <name evidence="2" type="ORF">HPB51_004971</name>
</gene>
<reference evidence="2" key="2">
    <citation type="submission" date="2021-09" db="EMBL/GenBank/DDBJ databases">
        <authorList>
            <person name="Jia N."/>
            <person name="Wang J."/>
            <person name="Shi W."/>
            <person name="Du L."/>
            <person name="Sun Y."/>
            <person name="Zhan W."/>
            <person name="Jiang J."/>
            <person name="Wang Q."/>
            <person name="Zhang B."/>
            <person name="Ji P."/>
            <person name="Sakyi L.B."/>
            <person name="Cui X."/>
            <person name="Yuan T."/>
            <person name="Jiang B."/>
            <person name="Yang W."/>
            <person name="Lam T.T.-Y."/>
            <person name="Chang Q."/>
            <person name="Ding S."/>
            <person name="Wang X."/>
            <person name="Zhu J."/>
            <person name="Ruan X."/>
            <person name="Zhao L."/>
            <person name="Wei J."/>
            <person name="Que T."/>
            <person name="Du C."/>
            <person name="Cheng J."/>
            <person name="Dai P."/>
            <person name="Han X."/>
            <person name="Huang E."/>
            <person name="Gao Y."/>
            <person name="Liu J."/>
            <person name="Shao H."/>
            <person name="Ye R."/>
            <person name="Li L."/>
            <person name="Wei W."/>
            <person name="Wang X."/>
            <person name="Wang C."/>
            <person name="Huo Q."/>
            <person name="Li W."/>
            <person name="Guo W."/>
            <person name="Chen H."/>
            <person name="Chen S."/>
            <person name="Zhou L."/>
            <person name="Zhou L."/>
            <person name="Ni X."/>
            <person name="Tian J."/>
            <person name="Zhou Y."/>
            <person name="Sheng Y."/>
            <person name="Liu T."/>
            <person name="Pan Y."/>
            <person name="Xia L."/>
            <person name="Li J."/>
            <person name="Zhao F."/>
            <person name="Cao W."/>
        </authorList>
    </citation>
    <scope>NUCLEOTIDE SEQUENCE</scope>
    <source>
        <strain evidence="2">Rmic-2018</strain>
        <tissue evidence="2">Larvae</tissue>
    </source>
</reference>
<evidence type="ECO:0000313" key="2">
    <source>
        <dbReference type="EMBL" id="KAH8039046.1"/>
    </source>
</evidence>
<organism evidence="2 3">
    <name type="scientific">Rhipicephalus microplus</name>
    <name type="common">Cattle tick</name>
    <name type="synonym">Boophilus microplus</name>
    <dbReference type="NCBI Taxonomy" id="6941"/>
    <lineage>
        <taxon>Eukaryota</taxon>
        <taxon>Metazoa</taxon>
        <taxon>Ecdysozoa</taxon>
        <taxon>Arthropoda</taxon>
        <taxon>Chelicerata</taxon>
        <taxon>Arachnida</taxon>
        <taxon>Acari</taxon>
        <taxon>Parasitiformes</taxon>
        <taxon>Ixodida</taxon>
        <taxon>Ixodoidea</taxon>
        <taxon>Ixodidae</taxon>
        <taxon>Rhipicephalinae</taxon>
        <taxon>Rhipicephalus</taxon>
        <taxon>Boophilus</taxon>
    </lineage>
</organism>
<feature type="compositionally biased region" description="Basic and acidic residues" evidence="1">
    <location>
        <begin position="226"/>
        <end position="235"/>
    </location>
</feature>
<sequence length="434" mass="48008">MKELEMLLLGAEVVCKIRRLQDADDSYGILRESGFDDRFREETGASSRGVVPRPGPKEVRDPEAPLPVPETPDQTQAEIPLEVMVDPRAHVTSRKMTKARETLPETIVIPPGCPVARFRVRMTETAVPPLPNIVLNTMTTTTTTFPRFDGGFSRPPDFPRNGDNQQESSRNDRGPSQSRGDSPSRPQDRDRGSSSSGRRPQHGDFPRGDGGSSRPHDIPRDDDDGRESSRNDRGPSHSPGGSASRPRDRDRGSSSSGRRPQLEDEHPPRGQGSRDEEGFRGRPEYSRGPHNSSDPLRGTNRREEFPHRERVPSPGDFVVSTGNQQGPRGNSPTQGFQGPERFPTNQESRDPQRRYPEGPRRNLGPDQLSGPEKLIPGPQQVFPIPEPQPFPRDQGFSGGSQQTSRTGGLSRPQEFPRGQGLPDGRLTLLASLYK</sequence>
<feature type="compositionally biased region" description="Basic and acidic residues" evidence="1">
    <location>
        <begin position="260"/>
        <end position="287"/>
    </location>
</feature>
<dbReference type="AlphaFoldDB" id="A0A9J6EXA2"/>
<feature type="compositionally biased region" description="Polar residues" evidence="1">
    <location>
        <begin position="320"/>
        <end position="336"/>
    </location>
</feature>
<feature type="compositionally biased region" description="Low complexity" evidence="1">
    <location>
        <begin position="399"/>
        <end position="408"/>
    </location>
</feature>